<name>A0ABN8MLW7_9CNID</name>
<comment type="caution">
    <text evidence="1">The sequence shown here is derived from an EMBL/GenBank/DDBJ whole genome shotgun (WGS) entry which is preliminary data.</text>
</comment>
<dbReference type="EMBL" id="CALNXI010000597">
    <property type="protein sequence ID" value="CAH3029877.1"/>
    <property type="molecule type" value="Genomic_DNA"/>
</dbReference>
<dbReference type="Proteomes" id="UP001159427">
    <property type="component" value="Unassembled WGS sequence"/>
</dbReference>
<evidence type="ECO:0000313" key="1">
    <source>
        <dbReference type="EMBL" id="CAH3029877.1"/>
    </source>
</evidence>
<reference evidence="1 2" key="1">
    <citation type="submission" date="2022-05" db="EMBL/GenBank/DDBJ databases">
        <authorList>
            <consortium name="Genoscope - CEA"/>
            <person name="William W."/>
        </authorList>
    </citation>
    <scope>NUCLEOTIDE SEQUENCE [LARGE SCALE GENOMIC DNA]</scope>
</reference>
<sequence length="106" mass="12040">MVFFSELATGGRNISRPLKRFKDGLTASPGLCGIRASEWETLATDRSAWKTAIDKCVQGFEDKQLFGLDQKRQARRERRPDPYCCRMPSVRLHLCVELCTAFSPSK</sequence>
<evidence type="ECO:0000313" key="2">
    <source>
        <dbReference type="Proteomes" id="UP001159427"/>
    </source>
</evidence>
<gene>
    <name evidence="1" type="ORF">PEVE_00036881</name>
</gene>
<protein>
    <submittedName>
        <fullName evidence="1">Uncharacterized protein</fullName>
    </submittedName>
</protein>
<organism evidence="1 2">
    <name type="scientific">Porites evermanni</name>
    <dbReference type="NCBI Taxonomy" id="104178"/>
    <lineage>
        <taxon>Eukaryota</taxon>
        <taxon>Metazoa</taxon>
        <taxon>Cnidaria</taxon>
        <taxon>Anthozoa</taxon>
        <taxon>Hexacorallia</taxon>
        <taxon>Scleractinia</taxon>
        <taxon>Fungiina</taxon>
        <taxon>Poritidae</taxon>
        <taxon>Porites</taxon>
    </lineage>
</organism>
<keyword evidence="2" id="KW-1185">Reference proteome</keyword>
<accession>A0ABN8MLW7</accession>
<proteinExistence type="predicted"/>